<comment type="caution">
    <text evidence="3">The sequence shown here is derived from an EMBL/GenBank/DDBJ whole genome shotgun (WGS) entry which is preliminary data.</text>
</comment>
<dbReference type="EMBL" id="LDUG01000033">
    <property type="protein sequence ID" value="KVW94683.1"/>
    <property type="molecule type" value="Genomic_DNA"/>
</dbReference>
<dbReference type="SUPFAM" id="SSF63829">
    <property type="entry name" value="Calcium-dependent phosphotriesterase"/>
    <property type="match status" value="1"/>
</dbReference>
<dbReference type="PATRIC" id="fig|36861.3.peg.2100"/>
<dbReference type="Pfam" id="PF05787">
    <property type="entry name" value="PhoX"/>
    <property type="match status" value="1"/>
</dbReference>
<gene>
    <name evidence="3" type="ORF">ABW22_11600</name>
</gene>
<protein>
    <submittedName>
        <fullName evidence="3">Phosphatase</fullName>
    </submittedName>
</protein>
<organism evidence="3 4">
    <name type="scientific">Thiobacillus denitrificans</name>
    <dbReference type="NCBI Taxonomy" id="36861"/>
    <lineage>
        <taxon>Bacteria</taxon>
        <taxon>Pseudomonadati</taxon>
        <taxon>Pseudomonadota</taxon>
        <taxon>Betaproteobacteria</taxon>
        <taxon>Nitrosomonadales</taxon>
        <taxon>Thiobacillaceae</taxon>
        <taxon>Thiobacillus</taxon>
    </lineage>
</organism>
<dbReference type="PANTHER" id="PTHR35399:SF2">
    <property type="entry name" value="DUF839 DOMAIN-CONTAINING PROTEIN"/>
    <property type="match status" value="1"/>
</dbReference>
<dbReference type="OrthoDB" id="9801383at2"/>
<keyword evidence="4" id="KW-1185">Reference proteome</keyword>
<evidence type="ECO:0000256" key="1">
    <source>
        <dbReference type="SAM" id="MobiDB-lite"/>
    </source>
</evidence>
<keyword evidence="2" id="KW-0732">Signal</keyword>
<feature type="region of interest" description="Disordered" evidence="1">
    <location>
        <begin position="430"/>
        <end position="449"/>
    </location>
</feature>
<proteinExistence type="predicted"/>
<dbReference type="InterPro" id="IPR008557">
    <property type="entry name" value="PhoX"/>
</dbReference>
<name>A0A119CVB5_THIDE</name>
<sequence length="449" mass="47930">MKKSTLALTLVAAFAANVHAGSAVNGPMAFNPIAASAYGMENDADITTTPWVIPEGYVQSIVSDETDLDIYVANDWHDMNTVNETGKHAGRYMYRTHEVRGGAIGNDGNSLRVDGGSGGAVSVVDLKTGISKEVVGRADWEALDGIVWTPWRTVLFAEEVGTAARPDPDAPQAQAGLVYELKLDKHDPMSAESVTVRPMLGALAHEGLEIDAEGNVYVIDEDRKGSIYKFVPTTYGDLSSGQLYALKVMDGAKTGAAEWVALDMTQAQIKAHAAATAVGATEFCRPEDLERIDSTLYVALTCEDVDNPANTSGKGAVMAVELGDKPMVSYVVSAGKNAPIEDQAAGITGFKGPDNLANGPDGKLWIIEDNAFSDIWVYDPRSKDANGDGYKDGVHLFASLKDKPAEGSGIYFGKDPRTLFVNVQHSGTGNDKTMAITKQHKGHDKHHND</sequence>
<feature type="compositionally biased region" description="Basic residues" evidence="1">
    <location>
        <begin position="438"/>
        <end position="449"/>
    </location>
</feature>
<evidence type="ECO:0000313" key="3">
    <source>
        <dbReference type="EMBL" id="KVW94683.1"/>
    </source>
</evidence>
<evidence type="ECO:0000313" key="4">
    <source>
        <dbReference type="Proteomes" id="UP000064243"/>
    </source>
</evidence>
<feature type="chain" id="PRO_5007161804" evidence="2">
    <location>
        <begin position="21"/>
        <end position="449"/>
    </location>
</feature>
<dbReference type="RefSeq" id="WP_059756647.1">
    <property type="nucleotide sequence ID" value="NZ_LDUG01000033.1"/>
</dbReference>
<evidence type="ECO:0000256" key="2">
    <source>
        <dbReference type="SAM" id="SignalP"/>
    </source>
</evidence>
<dbReference type="PANTHER" id="PTHR35399">
    <property type="entry name" value="SLR8030 PROTEIN"/>
    <property type="match status" value="1"/>
</dbReference>
<feature type="signal peptide" evidence="2">
    <location>
        <begin position="1"/>
        <end position="20"/>
    </location>
</feature>
<accession>A0A119CVB5</accession>
<dbReference type="AlphaFoldDB" id="A0A119CVB5"/>
<dbReference type="Proteomes" id="UP000064243">
    <property type="component" value="Unassembled WGS sequence"/>
</dbReference>
<reference evidence="3 4" key="1">
    <citation type="journal article" date="2015" name="Appl. Environ. Microbiol.">
        <title>Aerobic and Anaerobic Thiosulfate Oxidation by a Cold-Adapted, Subglacial Chemoautotroph.</title>
        <authorList>
            <person name="Harrold Z.R."/>
            <person name="Skidmore M.L."/>
            <person name="Hamilton T.L."/>
            <person name="Desch L."/>
            <person name="Amada K."/>
            <person name="van Gelder W."/>
            <person name="Glover K."/>
            <person name="Roden E.E."/>
            <person name="Boyd E.S."/>
        </authorList>
    </citation>
    <scope>NUCLEOTIDE SEQUENCE [LARGE SCALE GENOMIC DNA]</scope>
    <source>
        <strain evidence="3 4">RG</strain>
    </source>
</reference>